<name>D7E4Q1_NOSA0</name>
<sequence length="123" mass="14385">MNQHSLAPDDLPPSQVTYLDEMLLKNLDEVIGKHFYANCNRIIQVLLSNCQWCIKTNSRAVILIILCPDREMYWHIFNAMPELSKKLKLFSQRAIIRLCPPINKGIPWEFRVSEVSADRDWLT</sequence>
<dbReference type="EMBL" id="CP002059">
    <property type="protein sequence ID" value="ADI65367.1"/>
    <property type="molecule type" value="Genomic_DNA"/>
</dbReference>
<gene>
    <name evidence="1" type="ordered locus">Aazo_3854</name>
</gene>
<evidence type="ECO:0000313" key="2">
    <source>
        <dbReference type="Proteomes" id="UP000001511"/>
    </source>
</evidence>
<dbReference type="OrthoDB" id="531116at2"/>
<dbReference type="RefSeq" id="WP_013192380.1">
    <property type="nucleotide sequence ID" value="NC_014248.1"/>
</dbReference>
<protein>
    <submittedName>
        <fullName evidence="1">Uncharacterized protein</fullName>
    </submittedName>
</protein>
<dbReference type="AlphaFoldDB" id="D7E4Q1"/>
<dbReference type="STRING" id="551115.Aazo_3854"/>
<accession>D7E4Q1</accession>
<dbReference type="Proteomes" id="UP000001511">
    <property type="component" value="Chromosome"/>
</dbReference>
<dbReference type="HOGENOM" id="CLU_159207_0_0_3"/>
<dbReference type="eggNOG" id="ENOG50332I5">
    <property type="taxonomic scope" value="Bacteria"/>
</dbReference>
<dbReference type="KEGG" id="naz:Aazo_3854"/>
<evidence type="ECO:0000313" key="1">
    <source>
        <dbReference type="EMBL" id="ADI65367.1"/>
    </source>
</evidence>
<keyword evidence="2" id="KW-1185">Reference proteome</keyword>
<reference evidence="1 2" key="1">
    <citation type="journal article" date="2010" name="PLoS ONE">
        <title>Genome erosion in a nitrogen-fixing vertically transmitted endosymbiotic multicellular cyanobacterium.</title>
        <authorList>
            <person name="Ran L."/>
            <person name="Larsson J."/>
            <person name="Vigil-Stenman T."/>
            <person name="Nylander J.A."/>
            <person name="Ininbergs K."/>
            <person name="Zheng W.W."/>
            <person name="Lapidus A."/>
            <person name="Lowry S."/>
            <person name="Haselkorn R."/>
            <person name="Bergman B."/>
        </authorList>
    </citation>
    <scope>NUCLEOTIDE SEQUENCE [LARGE SCALE GENOMIC DNA]</scope>
    <source>
        <strain evidence="1 2">0708</strain>
    </source>
</reference>
<proteinExistence type="predicted"/>
<organism evidence="1 2">
    <name type="scientific">Nostoc azollae (strain 0708)</name>
    <name type="common">Anabaena azollae (strain 0708)</name>
    <dbReference type="NCBI Taxonomy" id="551115"/>
    <lineage>
        <taxon>Bacteria</taxon>
        <taxon>Bacillati</taxon>
        <taxon>Cyanobacteriota</taxon>
        <taxon>Cyanophyceae</taxon>
        <taxon>Nostocales</taxon>
        <taxon>Nostocaceae</taxon>
        <taxon>Trichormus</taxon>
    </lineage>
</organism>